<dbReference type="InterPro" id="IPR050109">
    <property type="entry name" value="HTH-type_TetR-like_transc_reg"/>
</dbReference>
<evidence type="ECO:0000256" key="4">
    <source>
        <dbReference type="PROSITE-ProRule" id="PRU00335"/>
    </source>
</evidence>
<dbReference type="GO" id="GO:0003700">
    <property type="term" value="F:DNA-binding transcription factor activity"/>
    <property type="evidence" value="ECO:0007669"/>
    <property type="project" value="TreeGrafter"/>
</dbReference>
<feature type="region of interest" description="Disordered" evidence="5">
    <location>
        <begin position="1"/>
        <end position="34"/>
    </location>
</feature>
<dbReference type="PANTHER" id="PTHR30055">
    <property type="entry name" value="HTH-TYPE TRANSCRIPTIONAL REGULATOR RUTR"/>
    <property type="match status" value="1"/>
</dbReference>
<accession>A0A2W2G9N2</accession>
<evidence type="ECO:0000259" key="6">
    <source>
        <dbReference type="PROSITE" id="PS50977"/>
    </source>
</evidence>
<evidence type="ECO:0000256" key="5">
    <source>
        <dbReference type="SAM" id="MobiDB-lite"/>
    </source>
</evidence>
<proteinExistence type="predicted"/>
<dbReference type="GO" id="GO:0000976">
    <property type="term" value="F:transcription cis-regulatory region binding"/>
    <property type="evidence" value="ECO:0007669"/>
    <property type="project" value="TreeGrafter"/>
</dbReference>
<feature type="DNA-binding region" description="H-T-H motif" evidence="4">
    <location>
        <begin position="57"/>
        <end position="76"/>
    </location>
</feature>
<dbReference type="InterPro" id="IPR004111">
    <property type="entry name" value="Repressor_TetR_C"/>
</dbReference>
<dbReference type="SUPFAM" id="SSF46689">
    <property type="entry name" value="Homeodomain-like"/>
    <property type="match status" value="1"/>
</dbReference>
<dbReference type="Gene3D" id="1.10.10.60">
    <property type="entry name" value="Homeodomain-like"/>
    <property type="match status" value="1"/>
</dbReference>
<keyword evidence="3" id="KW-0804">Transcription</keyword>
<dbReference type="Gene3D" id="1.10.357.10">
    <property type="entry name" value="Tetracycline Repressor, domain 2"/>
    <property type="match status" value="1"/>
</dbReference>
<comment type="caution">
    <text evidence="7">The sequence shown here is derived from an EMBL/GenBank/DDBJ whole genome shotgun (WGS) entry which is preliminary data.</text>
</comment>
<dbReference type="OrthoDB" id="2570341at2"/>
<dbReference type="PROSITE" id="PS50977">
    <property type="entry name" value="HTH_TETR_2"/>
    <property type="match status" value="1"/>
</dbReference>
<dbReference type="AlphaFoldDB" id="A0A2W2G9N2"/>
<feature type="compositionally biased region" description="Basic and acidic residues" evidence="5">
    <location>
        <begin position="1"/>
        <end position="17"/>
    </location>
</feature>
<name>A0A2W2G9N2_9ACTN</name>
<organism evidence="7 8">
    <name type="scientific">Nonomuraea aridisoli</name>
    <dbReference type="NCBI Taxonomy" id="2070368"/>
    <lineage>
        <taxon>Bacteria</taxon>
        <taxon>Bacillati</taxon>
        <taxon>Actinomycetota</taxon>
        <taxon>Actinomycetes</taxon>
        <taxon>Streptosporangiales</taxon>
        <taxon>Streptosporangiaceae</taxon>
        <taxon>Nonomuraea</taxon>
    </lineage>
</organism>
<dbReference type="InterPro" id="IPR036271">
    <property type="entry name" value="Tet_transcr_reg_TetR-rel_C_sf"/>
</dbReference>
<keyword evidence="8" id="KW-1185">Reference proteome</keyword>
<dbReference type="InterPro" id="IPR009057">
    <property type="entry name" value="Homeodomain-like_sf"/>
</dbReference>
<keyword evidence="1" id="KW-0805">Transcription regulation</keyword>
<gene>
    <name evidence="7" type="ORF">C1J01_00915</name>
</gene>
<keyword evidence="2 4" id="KW-0238">DNA-binding</keyword>
<dbReference type="InterPro" id="IPR001647">
    <property type="entry name" value="HTH_TetR"/>
</dbReference>
<dbReference type="GO" id="GO:0045892">
    <property type="term" value="P:negative regulation of DNA-templated transcription"/>
    <property type="evidence" value="ECO:0007669"/>
    <property type="project" value="InterPro"/>
</dbReference>
<evidence type="ECO:0000313" key="7">
    <source>
        <dbReference type="EMBL" id="PZG23514.1"/>
    </source>
</evidence>
<feature type="domain" description="HTH tetR-type" evidence="6">
    <location>
        <begin position="34"/>
        <end position="94"/>
    </location>
</feature>
<dbReference type="RefSeq" id="WP_111175124.1">
    <property type="nucleotide sequence ID" value="NZ_POUD01000002.1"/>
</dbReference>
<evidence type="ECO:0000256" key="1">
    <source>
        <dbReference type="ARBA" id="ARBA00023015"/>
    </source>
</evidence>
<dbReference type="Pfam" id="PF02909">
    <property type="entry name" value="TetR_C_1"/>
    <property type="match status" value="1"/>
</dbReference>
<dbReference type="EMBL" id="POUD01000002">
    <property type="protein sequence ID" value="PZG23514.1"/>
    <property type="molecule type" value="Genomic_DNA"/>
</dbReference>
<evidence type="ECO:0000313" key="8">
    <source>
        <dbReference type="Proteomes" id="UP000249304"/>
    </source>
</evidence>
<reference evidence="7 8" key="1">
    <citation type="submission" date="2018-01" db="EMBL/GenBank/DDBJ databases">
        <title>Draft genome sequence of Nonomuraea sp. KC333.</title>
        <authorList>
            <person name="Sahin N."/>
            <person name="Saygin H."/>
            <person name="Ay H."/>
        </authorList>
    </citation>
    <scope>NUCLEOTIDE SEQUENCE [LARGE SCALE GENOMIC DNA]</scope>
    <source>
        <strain evidence="7 8">KC333</strain>
    </source>
</reference>
<dbReference type="Pfam" id="PF00440">
    <property type="entry name" value="TetR_N"/>
    <property type="match status" value="1"/>
</dbReference>
<protein>
    <submittedName>
        <fullName evidence="7">TetR family transcriptional regulator</fullName>
    </submittedName>
</protein>
<dbReference type="PANTHER" id="PTHR30055:SF151">
    <property type="entry name" value="TRANSCRIPTIONAL REGULATORY PROTEIN"/>
    <property type="match status" value="1"/>
</dbReference>
<evidence type="ECO:0000256" key="2">
    <source>
        <dbReference type="ARBA" id="ARBA00023125"/>
    </source>
</evidence>
<dbReference type="Proteomes" id="UP000249304">
    <property type="component" value="Unassembled WGS sequence"/>
</dbReference>
<evidence type="ECO:0000256" key="3">
    <source>
        <dbReference type="ARBA" id="ARBA00023163"/>
    </source>
</evidence>
<sequence>MTDRTPARSELPSEARLWRPSSRSTDSARGRPPGYSRAQIAEAAIKIADAEGVEALSMRKVATALGTGAMSLYRYVKNKEALCQLMVDHMVGQAVLPERTGEWRTDLRALAVAQRMTQLAHPWLAGIAAGRPTMGPNTLRMLEHGMSILDGLGLSLAEMLEIYSLISSWVNGFVREELTEEAVRERSGLSVQEWRQNIAPYIENLMSSGDYPYFTRIVREGIDHDFDMRFERGLDRIIAGIAATLPSR</sequence>
<dbReference type="SUPFAM" id="SSF48498">
    <property type="entry name" value="Tetracyclin repressor-like, C-terminal domain"/>
    <property type="match status" value="1"/>
</dbReference>